<accession>A0A921NZS2</accession>
<evidence type="ECO:0000313" key="4">
    <source>
        <dbReference type="EMBL" id="KAF1688823.1"/>
    </source>
</evidence>
<comment type="similarity">
    <text evidence="1">Belongs to the AB hydrolase superfamily.</text>
</comment>
<dbReference type="RefSeq" id="WP_162124577.1">
    <property type="nucleotide sequence ID" value="NZ_PDWK01000035.1"/>
</dbReference>
<dbReference type="OrthoDB" id="149912at2"/>
<keyword evidence="2 4" id="KW-0378">Hydrolase</keyword>
<evidence type="ECO:0000313" key="5">
    <source>
        <dbReference type="Proteomes" id="UP000717981"/>
    </source>
</evidence>
<dbReference type="Gene3D" id="3.40.50.1820">
    <property type="entry name" value="alpha/beta hydrolase"/>
    <property type="match status" value="1"/>
</dbReference>
<dbReference type="GO" id="GO:0016020">
    <property type="term" value="C:membrane"/>
    <property type="evidence" value="ECO:0007669"/>
    <property type="project" value="TreeGrafter"/>
</dbReference>
<proteinExistence type="inferred from homology"/>
<dbReference type="PANTHER" id="PTHR43798:SF14">
    <property type="entry name" value="SERINE HYDROLASE-LIKE PROTEIN DDB_G0286239"/>
    <property type="match status" value="1"/>
</dbReference>
<protein>
    <submittedName>
        <fullName evidence="4">Alpha/beta hydrolase</fullName>
    </submittedName>
</protein>
<organism evidence="4 5">
    <name type="scientific">Pseudoxanthomonas taiwanensis</name>
    <dbReference type="NCBI Taxonomy" id="176598"/>
    <lineage>
        <taxon>Bacteria</taxon>
        <taxon>Pseudomonadati</taxon>
        <taxon>Pseudomonadota</taxon>
        <taxon>Gammaproteobacteria</taxon>
        <taxon>Lysobacterales</taxon>
        <taxon>Lysobacteraceae</taxon>
        <taxon>Pseudoxanthomonas</taxon>
    </lineage>
</organism>
<sequence length="286" mass="30253">MSPRETVLPTPWGELAGLRLERPGAPRVVALHGWLDNAASFLPLLPHLPELDLLLLDLPGHGRSAHLPPAADYRLDTYVHAVLDAADALGWERFAVLGHSMGAAVACVLAAAVPARVERLALVENVGPLAEAVEATAARLRQGVAALRVLAGKALRVFPDLEVAVRARLQASPMEEANARLLVERGTRAVAGGCTWRSDPRLTVPAPFRLAEEQAVALLASVECPGHVVYARQAQPYFPEALRQARLAALPAATLTVLDGGHHLHMDRPAEVAAALGGFLAGSARA</sequence>
<dbReference type="GO" id="GO:0016787">
    <property type="term" value="F:hydrolase activity"/>
    <property type="evidence" value="ECO:0007669"/>
    <property type="project" value="UniProtKB-KW"/>
</dbReference>
<evidence type="ECO:0000259" key="3">
    <source>
        <dbReference type="Pfam" id="PF00561"/>
    </source>
</evidence>
<feature type="domain" description="AB hydrolase-1" evidence="3">
    <location>
        <begin position="26"/>
        <end position="139"/>
    </location>
</feature>
<dbReference type="InterPro" id="IPR000073">
    <property type="entry name" value="AB_hydrolase_1"/>
</dbReference>
<dbReference type="PRINTS" id="PR00111">
    <property type="entry name" value="ABHYDROLASE"/>
</dbReference>
<comment type="caution">
    <text evidence="4">The sequence shown here is derived from an EMBL/GenBank/DDBJ whole genome shotgun (WGS) entry which is preliminary data.</text>
</comment>
<dbReference type="AlphaFoldDB" id="A0A921NZS2"/>
<reference evidence="4" key="1">
    <citation type="submission" date="2017-10" db="EMBL/GenBank/DDBJ databases">
        <title>Whole genome sequencing of members of genus Pseudoxanthomonas.</title>
        <authorList>
            <person name="Kumar S."/>
            <person name="Bansal K."/>
            <person name="Kaur A."/>
            <person name="Patil P."/>
            <person name="Sharma S."/>
            <person name="Patil P.B."/>
        </authorList>
    </citation>
    <scope>NUCLEOTIDE SEQUENCE</scope>
    <source>
        <strain evidence="4">DSM 22914</strain>
    </source>
</reference>
<dbReference type="EMBL" id="PDWK01000035">
    <property type="protein sequence ID" value="KAF1688823.1"/>
    <property type="molecule type" value="Genomic_DNA"/>
</dbReference>
<dbReference type="PANTHER" id="PTHR43798">
    <property type="entry name" value="MONOACYLGLYCEROL LIPASE"/>
    <property type="match status" value="1"/>
</dbReference>
<dbReference type="SUPFAM" id="SSF53474">
    <property type="entry name" value="alpha/beta-Hydrolases"/>
    <property type="match status" value="1"/>
</dbReference>
<name>A0A921NZS2_9GAMM</name>
<dbReference type="InterPro" id="IPR050266">
    <property type="entry name" value="AB_hydrolase_sf"/>
</dbReference>
<evidence type="ECO:0000256" key="1">
    <source>
        <dbReference type="ARBA" id="ARBA00008645"/>
    </source>
</evidence>
<dbReference type="Pfam" id="PF00561">
    <property type="entry name" value="Abhydrolase_1"/>
    <property type="match status" value="1"/>
</dbReference>
<gene>
    <name evidence="4" type="ORF">CR938_08375</name>
</gene>
<keyword evidence="5" id="KW-1185">Reference proteome</keyword>
<dbReference type="Proteomes" id="UP000717981">
    <property type="component" value="Unassembled WGS sequence"/>
</dbReference>
<dbReference type="InterPro" id="IPR029058">
    <property type="entry name" value="AB_hydrolase_fold"/>
</dbReference>
<evidence type="ECO:0000256" key="2">
    <source>
        <dbReference type="ARBA" id="ARBA00022801"/>
    </source>
</evidence>